<dbReference type="EMBL" id="JAOBYN010000005">
    <property type="protein sequence ID" value="MDH1054499.1"/>
    <property type="molecule type" value="Genomic_DNA"/>
</dbReference>
<reference evidence="2" key="1">
    <citation type="submission" date="2022-09" db="EMBL/GenBank/DDBJ databases">
        <title>Intensive care unit water sources are persistently colonized with multi-drug resistant bacteria and are the site of extensive horizontal gene transfer of antibiotic resistance genes.</title>
        <authorList>
            <person name="Diorio-Toth L."/>
        </authorList>
    </citation>
    <scope>NUCLEOTIDE SEQUENCE</scope>
    <source>
        <strain evidence="2">GD03990</strain>
    </source>
</reference>
<accession>A0AA42N0Y5</accession>
<proteinExistence type="predicted"/>
<dbReference type="InterPro" id="IPR021812">
    <property type="entry name" value="DUF3391"/>
</dbReference>
<feature type="domain" description="DUF3391" evidence="1">
    <location>
        <begin position="11"/>
        <end position="109"/>
    </location>
</feature>
<dbReference type="Proteomes" id="UP001158730">
    <property type="component" value="Unassembled WGS sequence"/>
</dbReference>
<evidence type="ECO:0000313" key="3">
    <source>
        <dbReference type="Proteomes" id="UP001158730"/>
    </source>
</evidence>
<protein>
    <submittedName>
        <fullName evidence="2">DUF3391 domain-containing protein</fullName>
    </submittedName>
</protein>
<dbReference type="RefSeq" id="WP_280053435.1">
    <property type="nucleotide sequence ID" value="NZ_JAOBYN010000005.1"/>
</dbReference>
<comment type="caution">
    <text evidence="2">The sequence shown here is derived from an EMBL/GenBank/DDBJ whole genome shotgun (WGS) entry which is preliminary data.</text>
</comment>
<name>A0AA42N0Y5_AQUAC</name>
<dbReference type="Pfam" id="PF11871">
    <property type="entry name" value="DUF3391"/>
    <property type="match status" value="1"/>
</dbReference>
<evidence type="ECO:0000313" key="2">
    <source>
        <dbReference type="EMBL" id="MDH1054499.1"/>
    </source>
</evidence>
<evidence type="ECO:0000259" key="1">
    <source>
        <dbReference type="Pfam" id="PF11871"/>
    </source>
</evidence>
<dbReference type="AlphaFoldDB" id="A0AA42N0Y5"/>
<sequence length="114" mass="13140">MSNLSDADRLRIPVDQLAIGMYVVELDRAWTETAFQFQGFRIRQQQEIRLLQEICQYVWVDARRSVGIRQQARENQAAQEADLQPLIGKVSFSAEMAQAEPAYQAAREQSLRIL</sequence>
<organism evidence="2 3">
    <name type="scientific">Aquipseudomonas alcaligenes</name>
    <name type="common">Pseudomonas alcaligenes</name>
    <dbReference type="NCBI Taxonomy" id="43263"/>
    <lineage>
        <taxon>Bacteria</taxon>
        <taxon>Pseudomonadati</taxon>
        <taxon>Pseudomonadota</taxon>
        <taxon>Gammaproteobacteria</taxon>
        <taxon>Pseudomonadales</taxon>
        <taxon>Pseudomonadaceae</taxon>
        <taxon>Aquipseudomonas</taxon>
    </lineage>
</organism>
<gene>
    <name evidence="2" type="ORF">N5C05_06950</name>
</gene>